<reference evidence="12 13" key="1">
    <citation type="journal article" date="2015" name="Genome Biol. Evol.">
        <title>Phylogenomic analyses indicate that early fungi evolved digesting cell walls of algal ancestors of land plants.</title>
        <authorList>
            <person name="Chang Y."/>
            <person name="Wang S."/>
            <person name="Sekimoto S."/>
            <person name="Aerts A.L."/>
            <person name="Choi C."/>
            <person name="Clum A."/>
            <person name="LaButti K.M."/>
            <person name="Lindquist E.A."/>
            <person name="Yee Ngan C."/>
            <person name="Ohm R.A."/>
            <person name="Salamov A.A."/>
            <person name="Grigoriev I.V."/>
            <person name="Spatafora J.W."/>
            <person name="Berbee M.L."/>
        </authorList>
    </citation>
    <scope>NUCLEOTIDE SEQUENCE [LARGE SCALE GENOMIC DNA]</scope>
    <source>
        <strain evidence="12 13">JEL478</strain>
    </source>
</reference>
<evidence type="ECO:0000259" key="11">
    <source>
        <dbReference type="PROSITE" id="PS50192"/>
    </source>
</evidence>
<keyword evidence="5" id="KW-0653">Protein transport</keyword>
<evidence type="ECO:0000313" key="12">
    <source>
        <dbReference type="EMBL" id="KXS20993.1"/>
    </source>
</evidence>
<evidence type="ECO:0000256" key="5">
    <source>
        <dbReference type="ARBA" id="ARBA00022927"/>
    </source>
</evidence>
<feature type="transmembrane region" description="Helical" evidence="10">
    <location>
        <begin position="282"/>
        <end position="300"/>
    </location>
</feature>
<keyword evidence="3" id="KW-0813">Transport</keyword>
<dbReference type="GO" id="GO:0005484">
    <property type="term" value="F:SNAP receptor activity"/>
    <property type="evidence" value="ECO:0007669"/>
    <property type="project" value="InterPro"/>
</dbReference>
<dbReference type="GO" id="GO:0000149">
    <property type="term" value="F:SNARE binding"/>
    <property type="evidence" value="ECO:0007669"/>
    <property type="project" value="TreeGrafter"/>
</dbReference>
<keyword evidence="8" id="KW-0175">Coiled coil</keyword>
<dbReference type="SMART" id="SM00397">
    <property type="entry name" value="t_SNARE"/>
    <property type="match status" value="1"/>
</dbReference>
<evidence type="ECO:0000313" key="13">
    <source>
        <dbReference type="Proteomes" id="UP000070544"/>
    </source>
</evidence>
<evidence type="ECO:0000256" key="9">
    <source>
        <dbReference type="ARBA" id="ARBA00023136"/>
    </source>
</evidence>
<keyword evidence="13" id="KW-1185">Reference proteome</keyword>
<evidence type="ECO:0000256" key="7">
    <source>
        <dbReference type="ARBA" id="ARBA00023034"/>
    </source>
</evidence>
<keyword evidence="4 10" id="KW-0812">Transmembrane</keyword>
<dbReference type="GO" id="GO:0031201">
    <property type="term" value="C:SNARE complex"/>
    <property type="evidence" value="ECO:0007669"/>
    <property type="project" value="TreeGrafter"/>
</dbReference>
<dbReference type="PANTHER" id="PTHR19957">
    <property type="entry name" value="SYNTAXIN"/>
    <property type="match status" value="1"/>
</dbReference>
<dbReference type="SUPFAM" id="SSF47661">
    <property type="entry name" value="t-snare proteins"/>
    <property type="match status" value="1"/>
</dbReference>
<dbReference type="STRING" id="1344416.A0A139AWN3"/>
<dbReference type="OrthoDB" id="10251371at2759"/>
<evidence type="ECO:0000256" key="3">
    <source>
        <dbReference type="ARBA" id="ARBA00022448"/>
    </source>
</evidence>
<evidence type="ECO:0000256" key="1">
    <source>
        <dbReference type="ARBA" id="ARBA00004409"/>
    </source>
</evidence>
<evidence type="ECO:0000256" key="8">
    <source>
        <dbReference type="ARBA" id="ARBA00023054"/>
    </source>
</evidence>
<dbReference type="Pfam" id="PF05739">
    <property type="entry name" value="SNARE"/>
    <property type="match status" value="1"/>
</dbReference>
<dbReference type="InterPro" id="IPR045242">
    <property type="entry name" value="Syntaxin"/>
</dbReference>
<dbReference type="GO" id="GO:0048278">
    <property type="term" value="P:vesicle docking"/>
    <property type="evidence" value="ECO:0007669"/>
    <property type="project" value="TreeGrafter"/>
</dbReference>
<dbReference type="PROSITE" id="PS00914">
    <property type="entry name" value="SYNTAXIN"/>
    <property type="match status" value="1"/>
</dbReference>
<dbReference type="InterPro" id="IPR000727">
    <property type="entry name" value="T_SNARE_dom"/>
</dbReference>
<evidence type="ECO:0000256" key="10">
    <source>
        <dbReference type="SAM" id="Phobius"/>
    </source>
</evidence>
<protein>
    <submittedName>
        <fullName evidence="12">t-SNARE</fullName>
    </submittedName>
</protein>
<evidence type="ECO:0000256" key="2">
    <source>
        <dbReference type="ARBA" id="ARBA00009063"/>
    </source>
</evidence>
<dbReference type="OMA" id="NRKMCII"/>
<dbReference type="Proteomes" id="UP000070544">
    <property type="component" value="Unassembled WGS sequence"/>
</dbReference>
<organism evidence="12 13">
    <name type="scientific">Gonapodya prolifera (strain JEL478)</name>
    <name type="common">Monoblepharis prolifera</name>
    <dbReference type="NCBI Taxonomy" id="1344416"/>
    <lineage>
        <taxon>Eukaryota</taxon>
        <taxon>Fungi</taxon>
        <taxon>Fungi incertae sedis</taxon>
        <taxon>Chytridiomycota</taxon>
        <taxon>Chytridiomycota incertae sedis</taxon>
        <taxon>Monoblepharidomycetes</taxon>
        <taxon>Monoblepharidales</taxon>
        <taxon>Gonapodyaceae</taxon>
        <taxon>Gonapodya</taxon>
    </lineage>
</organism>
<dbReference type="PROSITE" id="PS50192">
    <property type="entry name" value="T_SNARE"/>
    <property type="match status" value="1"/>
</dbReference>
<comment type="similarity">
    <text evidence="2">Belongs to the syntaxin family.</text>
</comment>
<dbReference type="PANTHER" id="PTHR19957:SF83">
    <property type="entry name" value="SYNTAXIN-16"/>
    <property type="match status" value="1"/>
</dbReference>
<dbReference type="CDD" id="cd15845">
    <property type="entry name" value="SNARE_syntaxin16"/>
    <property type="match status" value="1"/>
</dbReference>
<dbReference type="EMBL" id="KQ965734">
    <property type="protein sequence ID" value="KXS20993.1"/>
    <property type="molecule type" value="Genomic_DNA"/>
</dbReference>
<dbReference type="AlphaFoldDB" id="A0A139AWN3"/>
<dbReference type="GO" id="GO:0000139">
    <property type="term" value="C:Golgi membrane"/>
    <property type="evidence" value="ECO:0007669"/>
    <property type="project" value="UniProtKB-SubCell"/>
</dbReference>
<name>A0A139AWN3_GONPJ</name>
<proteinExistence type="inferred from homology"/>
<comment type="subcellular location">
    <subcellularLocation>
        <location evidence="1">Golgi apparatus membrane</location>
        <topology evidence="1">Single-pass type IV membrane protein</topology>
    </subcellularLocation>
</comment>
<feature type="domain" description="T-SNARE coiled-coil homology" evidence="11">
    <location>
        <begin position="209"/>
        <end position="271"/>
    </location>
</feature>
<keyword evidence="7" id="KW-0333">Golgi apparatus</keyword>
<dbReference type="InterPro" id="IPR006012">
    <property type="entry name" value="Syntaxin/epimorphin_CS"/>
</dbReference>
<accession>A0A139AWN3</accession>
<evidence type="ECO:0000256" key="6">
    <source>
        <dbReference type="ARBA" id="ARBA00022989"/>
    </source>
</evidence>
<dbReference type="InterPro" id="IPR010989">
    <property type="entry name" value="SNARE"/>
</dbReference>
<dbReference type="GO" id="GO:0006886">
    <property type="term" value="P:intracellular protein transport"/>
    <property type="evidence" value="ECO:0007669"/>
    <property type="project" value="InterPro"/>
</dbReference>
<keyword evidence="9 10" id="KW-0472">Membrane</keyword>
<gene>
    <name evidence="12" type="ORF">M427DRAFT_119511</name>
</gene>
<dbReference type="GO" id="GO:0006906">
    <property type="term" value="P:vesicle fusion"/>
    <property type="evidence" value="ECO:0007669"/>
    <property type="project" value="TreeGrafter"/>
</dbReference>
<dbReference type="Gene3D" id="1.20.58.70">
    <property type="match status" value="1"/>
</dbReference>
<keyword evidence="6 10" id="KW-1133">Transmembrane helix</keyword>
<evidence type="ECO:0000256" key="4">
    <source>
        <dbReference type="ARBA" id="ARBA00022692"/>
    </source>
</evidence>
<sequence length="317" mass="35717">MATRSRTLLFLQYRNSFARTSLKSAPVTADNDKASLLANGEGTGFVVEMSVLPPKWVDIVEEVEERMDAVKLKLTELQQLHKKSLLPGFDDRRAEELSIKNMTQDITDRLQDCQRLIKRVQAETQAGGNSKHSAAFSRNIQTSLATKLQELTSQFRKAQSGYLQKLRGHETTRRDMFSMAGDSEAQNEDEWSEGGGFTDDQLAVIESNEAAITQREKDINQIAKSIHTLAEIFRDMQTMVIDQGTMLDRIDYNIEQTAVYTEEAVVELNKGAKYQKSTRTKLFIILLSCLVLIMLVILIFKPRKSSSSTTNPTTKPS</sequence>